<sequence>MIPAEQNARENKEEASIPPKNLDTNKNNSDIELDYHKEKDIKSQNDQELRSLSFINPDLFQRIHNTISLQNILIEINDIEIDESVKLVESLGFLSTDHNFTILIRNVAFMSIFRPLYILSFSKLIKQILNVIEHTESDNPKNGNIQIYNNIILNELFHYIFISDEINCFNSFIHLTYHLYKENVLSAESIIDQINKYFNKYIISRAAAASVFAMFLPELYALNQSVYSKILSYINIWVSDDAFNPKACQFFKNFDYYKSNDFEKLKEMRDKLSCCFLYFDIFINDDIEELRNIASNPEFNVNEMIESPFLSPFYFLANDYSLLSCSASFGAVECFKYLIQNGAKYDNEENTTQVPQYSMIGGSIEIIRICEQFNMNFNGSLQSSATFFRNDIFEYLYDSKYNNLMEVSPTKAIVILQAATSNNLELMLTCLEMKCDVNQRDEYDMNCLKKASFFGLSEMTELLLTIPEIEVNQGELGFAAQNGHYDTCKLIIEKVKERGLDFDINFVGVTAKPPLFDAIVHSHLKCVDLIYKNGGNAHFQTKEGYSIYHFIATQNDIRIFEYFKDKVEFNINLRTRMLFTPLLLCVMNMASNMLEFILNDYKDGIDCMNFFFSIRLAIFKGNIHIIKPFLKLSKHTDTIIQLVKESNNDKLIQYVNENS</sequence>
<comment type="caution">
    <text evidence="2">The sequence shown here is derived from an EMBL/GenBank/DDBJ whole genome shotgun (WGS) entry which is preliminary data.</text>
</comment>
<protein>
    <recommendedName>
        <fullName evidence="4">DUF3447 domain-containing protein</fullName>
    </recommendedName>
</protein>
<dbReference type="Gene3D" id="1.25.40.20">
    <property type="entry name" value="Ankyrin repeat-containing domain"/>
    <property type="match status" value="2"/>
</dbReference>
<organism evidence="2 3">
    <name type="scientific">Tritrichomonas musculus</name>
    <dbReference type="NCBI Taxonomy" id="1915356"/>
    <lineage>
        <taxon>Eukaryota</taxon>
        <taxon>Metamonada</taxon>
        <taxon>Parabasalia</taxon>
        <taxon>Tritrichomonadida</taxon>
        <taxon>Tritrichomonadidae</taxon>
        <taxon>Tritrichomonas</taxon>
    </lineage>
</organism>
<evidence type="ECO:0008006" key="4">
    <source>
        <dbReference type="Google" id="ProtNLM"/>
    </source>
</evidence>
<dbReference type="Proteomes" id="UP001470230">
    <property type="component" value="Unassembled WGS sequence"/>
</dbReference>
<dbReference type="PANTHER" id="PTHR24159:SF5">
    <property type="entry name" value="ANK_REP_REGION DOMAIN-CONTAINING PROTEIN"/>
    <property type="match status" value="1"/>
</dbReference>
<evidence type="ECO:0000313" key="2">
    <source>
        <dbReference type="EMBL" id="KAK8846122.1"/>
    </source>
</evidence>
<name>A0ABR2HHK5_9EUKA</name>
<dbReference type="SUPFAM" id="SSF48403">
    <property type="entry name" value="Ankyrin repeat"/>
    <property type="match status" value="2"/>
</dbReference>
<keyword evidence="3" id="KW-1185">Reference proteome</keyword>
<dbReference type="InterPro" id="IPR002110">
    <property type="entry name" value="Ankyrin_rpt"/>
</dbReference>
<dbReference type="SMART" id="SM00248">
    <property type="entry name" value="ANK"/>
    <property type="match status" value="6"/>
</dbReference>
<evidence type="ECO:0000313" key="3">
    <source>
        <dbReference type="Proteomes" id="UP001470230"/>
    </source>
</evidence>
<gene>
    <name evidence="2" type="ORF">M9Y10_020125</name>
</gene>
<accession>A0ABR2HHK5</accession>
<dbReference type="EMBL" id="JAPFFF010000029">
    <property type="protein sequence ID" value="KAK8846122.1"/>
    <property type="molecule type" value="Genomic_DNA"/>
</dbReference>
<reference evidence="2 3" key="1">
    <citation type="submission" date="2024-04" db="EMBL/GenBank/DDBJ databases">
        <title>Tritrichomonas musculus Genome.</title>
        <authorList>
            <person name="Alves-Ferreira E."/>
            <person name="Grigg M."/>
            <person name="Lorenzi H."/>
            <person name="Galac M."/>
        </authorList>
    </citation>
    <scope>NUCLEOTIDE SEQUENCE [LARGE SCALE GENOMIC DNA]</scope>
    <source>
        <strain evidence="2 3">EAF2021</strain>
    </source>
</reference>
<evidence type="ECO:0000256" key="1">
    <source>
        <dbReference type="SAM" id="MobiDB-lite"/>
    </source>
</evidence>
<proteinExistence type="predicted"/>
<dbReference type="PANTHER" id="PTHR24159">
    <property type="match status" value="1"/>
</dbReference>
<dbReference type="InterPro" id="IPR036770">
    <property type="entry name" value="Ankyrin_rpt-contain_sf"/>
</dbReference>
<feature type="region of interest" description="Disordered" evidence="1">
    <location>
        <begin position="1"/>
        <end position="28"/>
    </location>
</feature>